<protein>
    <recommendedName>
        <fullName evidence="3">Phage protein</fullName>
    </recommendedName>
</protein>
<sequence>MDRLSVREYELLMKAARLKAVDREHRIHQQAYANFKVKAMRKNGKHKMKPVYTEFKKFYDYEAEIEKVNGKKEDPFAGVKAFLKQKGGAVNA</sequence>
<evidence type="ECO:0000313" key="2">
    <source>
        <dbReference type="Proteomes" id="UP001215087"/>
    </source>
</evidence>
<reference evidence="1 2" key="1">
    <citation type="submission" date="2023-02" db="EMBL/GenBank/DDBJ databases">
        <title>Comparative genome analysis of Eubacterium limosum species.</title>
        <authorList>
            <person name="Bak J.E."/>
        </authorList>
    </citation>
    <scope>NUCLEOTIDE SEQUENCE [LARGE SCALE GENOMIC DNA]</scope>
    <source>
        <strain evidence="1 2">KGMB01548</strain>
    </source>
</reference>
<dbReference type="EMBL" id="JAQSVD010000020">
    <property type="protein sequence ID" value="MDE1472799.1"/>
    <property type="molecule type" value="Genomic_DNA"/>
</dbReference>
<evidence type="ECO:0008006" key="3">
    <source>
        <dbReference type="Google" id="ProtNLM"/>
    </source>
</evidence>
<keyword evidence="2" id="KW-1185">Reference proteome</keyword>
<name>A0ABT5UUZ9_EUBLI</name>
<evidence type="ECO:0000313" key="1">
    <source>
        <dbReference type="EMBL" id="MDE1472799.1"/>
    </source>
</evidence>
<comment type="caution">
    <text evidence="1">The sequence shown here is derived from an EMBL/GenBank/DDBJ whole genome shotgun (WGS) entry which is preliminary data.</text>
</comment>
<organism evidence="1 2">
    <name type="scientific">Eubacterium limosum</name>
    <dbReference type="NCBI Taxonomy" id="1736"/>
    <lineage>
        <taxon>Bacteria</taxon>
        <taxon>Bacillati</taxon>
        <taxon>Bacillota</taxon>
        <taxon>Clostridia</taxon>
        <taxon>Eubacteriales</taxon>
        <taxon>Eubacteriaceae</taxon>
        <taxon>Eubacterium</taxon>
    </lineage>
</organism>
<proteinExistence type="predicted"/>
<gene>
    <name evidence="1" type="ORF">PTZ04_21285</name>
</gene>
<dbReference type="RefSeq" id="WP_274703057.1">
    <property type="nucleotide sequence ID" value="NZ_CP171347.1"/>
</dbReference>
<accession>A0ABT5UUZ9</accession>
<dbReference type="Proteomes" id="UP001215087">
    <property type="component" value="Unassembled WGS sequence"/>
</dbReference>